<sequence>MAKQSVIRCLAMEVAPAPIIFPLKPSHSPRLETIVEDADEEYGDNP</sequence>
<dbReference type="Proteomes" id="UP000323506">
    <property type="component" value="Chromosome A09"/>
</dbReference>
<evidence type="ECO:0000313" key="2">
    <source>
        <dbReference type="Proteomes" id="UP000323506"/>
    </source>
</evidence>
<accession>A0A5D2FCC0</accession>
<proteinExistence type="predicted"/>
<name>A0A5D2FCC0_GOSDA</name>
<dbReference type="EMBL" id="CM017696">
    <property type="protein sequence ID" value="TYH02953.1"/>
    <property type="molecule type" value="Genomic_DNA"/>
</dbReference>
<dbReference type="AlphaFoldDB" id="A0A5D2FCC0"/>
<dbReference type="PANTHER" id="PTHR36063:SF1">
    <property type="entry name" value="ARABIDOPSIS THALIANA GENOMIC DNA, CHROMOSOME 5, P1 CLONE:MOK16"/>
    <property type="match status" value="1"/>
</dbReference>
<keyword evidence="2" id="KW-1185">Reference proteome</keyword>
<gene>
    <name evidence="1" type="ORF">ES288_A09G181400v1</name>
</gene>
<dbReference type="PANTHER" id="PTHR36063">
    <property type="entry name" value="ARABIDOPSIS THALIANA GENOMIC DNA, CHROMOSOME 5, P1 CLONE:MOK16"/>
    <property type="match status" value="1"/>
</dbReference>
<protein>
    <submittedName>
        <fullName evidence="1">Uncharacterized protein</fullName>
    </submittedName>
</protein>
<organism evidence="1 2">
    <name type="scientific">Gossypium darwinii</name>
    <name type="common">Darwin's cotton</name>
    <name type="synonym">Gossypium barbadense var. darwinii</name>
    <dbReference type="NCBI Taxonomy" id="34276"/>
    <lineage>
        <taxon>Eukaryota</taxon>
        <taxon>Viridiplantae</taxon>
        <taxon>Streptophyta</taxon>
        <taxon>Embryophyta</taxon>
        <taxon>Tracheophyta</taxon>
        <taxon>Spermatophyta</taxon>
        <taxon>Magnoliopsida</taxon>
        <taxon>eudicotyledons</taxon>
        <taxon>Gunneridae</taxon>
        <taxon>Pentapetalae</taxon>
        <taxon>rosids</taxon>
        <taxon>malvids</taxon>
        <taxon>Malvales</taxon>
        <taxon>Malvaceae</taxon>
        <taxon>Malvoideae</taxon>
        <taxon>Gossypium</taxon>
    </lineage>
</organism>
<reference evidence="1 2" key="1">
    <citation type="submission" date="2019-06" db="EMBL/GenBank/DDBJ databases">
        <title>WGS assembly of Gossypium darwinii.</title>
        <authorList>
            <person name="Chen Z.J."/>
            <person name="Sreedasyam A."/>
            <person name="Ando A."/>
            <person name="Song Q."/>
            <person name="De L."/>
            <person name="Hulse-Kemp A."/>
            <person name="Ding M."/>
            <person name="Ye W."/>
            <person name="Kirkbride R."/>
            <person name="Jenkins J."/>
            <person name="Plott C."/>
            <person name="Lovell J."/>
            <person name="Lin Y.-M."/>
            <person name="Vaughn R."/>
            <person name="Liu B."/>
            <person name="Li W."/>
            <person name="Simpson S."/>
            <person name="Scheffler B."/>
            <person name="Saski C."/>
            <person name="Grover C."/>
            <person name="Hu G."/>
            <person name="Conover J."/>
            <person name="Carlson J."/>
            <person name="Shu S."/>
            <person name="Boston L."/>
            <person name="Williams M."/>
            <person name="Peterson D."/>
            <person name="Mcgee K."/>
            <person name="Jones D."/>
            <person name="Wendel J."/>
            <person name="Stelly D."/>
            <person name="Grimwood J."/>
            <person name="Schmutz J."/>
        </authorList>
    </citation>
    <scope>NUCLEOTIDE SEQUENCE [LARGE SCALE GENOMIC DNA]</scope>
    <source>
        <strain evidence="1">1808015.09</strain>
    </source>
</reference>
<evidence type="ECO:0000313" key="1">
    <source>
        <dbReference type="EMBL" id="TYH02953.1"/>
    </source>
</evidence>